<dbReference type="InterPro" id="IPR006700">
    <property type="entry name" value="RsmE"/>
</dbReference>
<evidence type="ECO:0000313" key="13">
    <source>
        <dbReference type="EMBL" id="KAG5463673.1"/>
    </source>
</evidence>
<dbReference type="SUPFAM" id="SSF75217">
    <property type="entry name" value="alpha/beta knot"/>
    <property type="match status" value="1"/>
</dbReference>
<dbReference type="InterPro" id="IPR029028">
    <property type="entry name" value="Alpha/beta_knot_MTases"/>
</dbReference>
<dbReference type="EMBL" id="JAEFCI010000260">
    <property type="protein sequence ID" value="KAG5463673.1"/>
    <property type="molecule type" value="Genomic_DNA"/>
</dbReference>
<dbReference type="CDD" id="cd18084">
    <property type="entry name" value="RsmE-like"/>
    <property type="match status" value="1"/>
</dbReference>
<evidence type="ECO:0000256" key="1">
    <source>
        <dbReference type="ARBA" id="ARBA00004496"/>
    </source>
</evidence>
<keyword evidence="8" id="KW-0949">S-adenosyl-L-methionine</keyword>
<feature type="compositionally biased region" description="Acidic residues" evidence="11">
    <location>
        <begin position="228"/>
        <end position="239"/>
    </location>
</feature>
<evidence type="ECO:0000256" key="10">
    <source>
        <dbReference type="ARBA" id="ARBA00047944"/>
    </source>
</evidence>
<dbReference type="InterPro" id="IPR029026">
    <property type="entry name" value="tRNA_m1G_MTases_N"/>
</dbReference>
<evidence type="ECO:0000256" key="5">
    <source>
        <dbReference type="ARBA" id="ARBA00022552"/>
    </source>
</evidence>
<keyword evidence="7" id="KW-0808">Transferase</keyword>
<dbReference type="PANTHER" id="PTHR30027:SF3">
    <property type="entry name" value="16S RRNA (URACIL(1498)-N(3))-METHYLTRANSFERASE"/>
    <property type="match status" value="1"/>
</dbReference>
<reference evidence="13 14" key="1">
    <citation type="journal article" name="Sci. Rep.">
        <title>Genome-scale phylogenetic analyses confirm Olpidium as the closest living zoosporic fungus to the non-flagellated, terrestrial fungi.</title>
        <authorList>
            <person name="Chang Y."/>
            <person name="Rochon D."/>
            <person name="Sekimoto S."/>
            <person name="Wang Y."/>
            <person name="Chovatia M."/>
            <person name="Sandor L."/>
            <person name="Salamov A."/>
            <person name="Grigoriev I.V."/>
            <person name="Stajich J.E."/>
            <person name="Spatafora J.W."/>
        </authorList>
    </citation>
    <scope>NUCLEOTIDE SEQUENCE [LARGE SCALE GENOMIC DNA]</scope>
    <source>
        <strain evidence="13">S191</strain>
    </source>
</reference>
<evidence type="ECO:0000259" key="12">
    <source>
        <dbReference type="Pfam" id="PF04452"/>
    </source>
</evidence>
<keyword evidence="14" id="KW-1185">Reference proteome</keyword>
<evidence type="ECO:0000256" key="8">
    <source>
        <dbReference type="ARBA" id="ARBA00022691"/>
    </source>
</evidence>
<feature type="region of interest" description="Disordered" evidence="11">
    <location>
        <begin position="211"/>
        <end position="277"/>
    </location>
</feature>
<organism evidence="13 14">
    <name type="scientific">Olpidium bornovanus</name>
    <dbReference type="NCBI Taxonomy" id="278681"/>
    <lineage>
        <taxon>Eukaryota</taxon>
        <taxon>Fungi</taxon>
        <taxon>Fungi incertae sedis</taxon>
        <taxon>Olpidiomycota</taxon>
        <taxon>Olpidiomycotina</taxon>
        <taxon>Olpidiomycetes</taxon>
        <taxon>Olpidiales</taxon>
        <taxon>Olpidiaceae</taxon>
        <taxon>Olpidium</taxon>
    </lineage>
</organism>
<evidence type="ECO:0000256" key="7">
    <source>
        <dbReference type="ARBA" id="ARBA00022679"/>
    </source>
</evidence>
<dbReference type="InterPro" id="IPR046886">
    <property type="entry name" value="RsmE_MTase_dom"/>
</dbReference>
<protein>
    <recommendedName>
        <fullName evidence="3">16S rRNA (uracil(1498)-N(3))-methyltransferase</fullName>
        <ecNumber evidence="3">2.1.1.193</ecNumber>
    </recommendedName>
</protein>
<evidence type="ECO:0000256" key="3">
    <source>
        <dbReference type="ARBA" id="ARBA00012328"/>
    </source>
</evidence>
<dbReference type="AlphaFoldDB" id="A0A8H8DMH1"/>
<proteinExistence type="inferred from homology"/>
<comment type="subcellular location">
    <subcellularLocation>
        <location evidence="1">Cytoplasm</location>
    </subcellularLocation>
</comment>
<dbReference type="EC" id="2.1.1.193" evidence="3"/>
<keyword evidence="4" id="KW-0963">Cytoplasm</keyword>
<keyword evidence="5" id="KW-0698">rRNA processing</keyword>
<feature type="region of interest" description="Disordered" evidence="11">
    <location>
        <begin position="403"/>
        <end position="423"/>
    </location>
</feature>
<evidence type="ECO:0000256" key="11">
    <source>
        <dbReference type="SAM" id="MobiDB-lite"/>
    </source>
</evidence>
<evidence type="ECO:0000313" key="14">
    <source>
        <dbReference type="Proteomes" id="UP000673691"/>
    </source>
</evidence>
<evidence type="ECO:0000256" key="9">
    <source>
        <dbReference type="ARBA" id="ARBA00025699"/>
    </source>
</evidence>
<dbReference type="Gene3D" id="3.40.1280.10">
    <property type="match status" value="1"/>
</dbReference>
<keyword evidence="6 13" id="KW-0489">Methyltransferase</keyword>
<dbReference type="GO" id="GO:0070042">
    <property type="term" value="F:rRNA (uridine-N3-)-methyltransferase activity"/>
    <property type="evidence" value="ECO:0007669"/>
    <property type="project" value="TreeGrafter"/>
</dbReference>
<dbReference type="NCBIfam" id="TIGR00046">
    <property type="entry name" value="RsmE family RNA methyltransferase"/>
    <property type="match status" value="1"/>
</dbReference>
<dbReference type="GO" id="GO:0005737">
    <property type="term" value="C:cytoplasm"/>
    <property type="evidence" value="ECO:0007669"/>
    <property type="project" value="UniProtKB-SubCell"/>
</dbReference>
<name>A0A8H8DMH1_9FUNG</name>
<evidence type="ECO:0000256" key="2">
    <source>
        <dbReference type="ARBA" id="ARBA00005528"/>
    </source>
</evidence>
<feature type="domain" description="Ribosomal RNA small subunit methyltransferase E methyltransferase" evidence="12">
    <location>
        <begin position="294"/>
        <end position="479"/>
    </location>
</feature>
<comment type="similarity">
    <text evidence="2">Belongs to the RNA methyltransferase RsmE family.</text>
</comment>
<feature type="region of interest" description="Disordered" evidence="11">
    <location>
        <begin position="58"/>
        <end position="78"/>
    </location>
</feature>
<accession>A0A8H8DMH1</accession>
<comment type="function">
    <text evidence="9">Specifically methylates the N3 position of the uracil ring of uridine 1498 (m3U1498) in 16S rRNA. Acts on the fully assembled 30S ribosomal subunit.</text>
</comment>
<dbReference type="OrthoDB" id="2021042at2759"/>
<gene>
    <name evidence="13" type="ORF">BJ554DRAFT_5412</name>
</gene>
<dbReference type="GO" id="GO:0070475">
    <property type="term" value="P:rRNA base methylation"/>
    <property type="evidence" value="ECO:0007669"/>
    <property type="project" value="TreeGrafter"/>
</dbReference>
<dbReference type="PANTHER" id="PTHR30027">
    <property type="entry name" value="RIBOSOMAL RNA SMALL SUBUNIT METHYLTRANSFERASE E"/>
    <property type="match status" value="1"/>
</dbReference>
<comment type="caution">
    <text evidence="13">The sequence shown here is derived from an EMBL/GenBank/DDBJ whole genome shotgun (WGS) entry which is preliminary data.</text>
</comment>
<evidence type="ECO:0000256" key="6">
    <source>
        <dbReference type="ARBA" id="ARBA00022603"/>
    </source>
</evidence>
<evidence type="ECO:0000256" key="4">
    <source>
        <dbReference type="ARBA" id="ARBA00022490"/>
    </source>
</evidence>
<comment type="catalytic activity">
    <reaction evidence="10">
        <text>uridine(1498) in 16S rRNA + S-adenosyl-L-methionine = N(3)-methyluridine(1498) in 16S rRNA + S-adenosyl-L-homocysteine + H(+)</text>
        <dbReference type="Rhea" id="RHEA:42920"/>
        <dbReference type="Rhea" id="RHEA-COMP:10283"/>
        <dbReference type="Rhea" id="RHEA-COMP:10284"/>
        <dbReference type="ChEBI" id="CHEBI:15378"/>
        <dbReference type="ChEBI" id="CHEBI:57856"/>
        <dbReference type="ChEBI" id="CHEBI:59789"/>
        <dbReference type="ChEBI" id="CHEBI:65315"/>
        <dbReference type="ChEBI" id="CHEBI:74502"/>
        <dbReference type="EC" id="2.1.1.193"/>
    </reaction>
</comment>
<sequence length="482" mass="51191">MPGTLLMPKRNQQQKQQQQKSAPVVFFCVIFRNPPGFCALRRVPVSRSAARRHRPPVLLPSLTSNRAPSPVGPLPPLASSGVKAGETFTAAAWRSRLRTPIFVDRHLLHNGLLPRRRTPADSNPSPFPPLLLLFTAPAMNLIILSKADFVSETTARLPAGERRYEHVAEVLKPGRGDTVSVGLIGGRVGTARVTVPPPPPLAVRKFKAGKGTVAPTGTRTCTAAGEGREEEEEEKEDEAAVVVSRTGGGDDDGSAEGAAVPAAGGGAPDGGDRQGNPGYVELEILELRSEPPPKLPLTLLLALPRPKVLHRVLQAVSSLGVPRLVLVAAARVERSYWSATKLRPAEVREQLLLGLEQARDTVLPQLVMLDTWDAVVGRLAGLDGAVDPDSWFAAATKLVAHPPDADDDGPAAPGGVSSDDSVATCPRGLPLSRNAVLAIGPEGGWVPEEVAFLRSIGFRCVSLGKRILRTETAIPVLIGRLF</sequence>
<dbReference type="Proteomes" id="UP000673691">
    <property type="component" value="Unassembled WGS sequence"/>
</dbReference>
<dbReference type="Pfam" id="PF04452">
    <property type="entry name" value="Methyltrans_RNA"/>
    <property type="match status" value="1"/>
</dbReference>